<evidence type="ECO:0000313" key="3">
    <source>
        <dbReference type="Proteomes" id="UP000266723"/>
    </source>
</evidence>
<organism evidence="2 3">
    <name type="scientific">Brassica cretica</name>
    <name type="common">Mustard</name>
    <dbReference type="NCBI Taxonomy" id="69181"/>
    <lineage>
        <taxon>Eukaryota</taxon>
        <taxon>Viridiplantae</taxon>
        <taxon>Streptophyta</taxon>
        <taxon>Embryophyta</taxon>
        <taxon>Tracheophyta</taxon>
        <taxon>Spermatophyta</taxon>
        <taxon>Magnoliopsida</taxon>
        <taxon>eudicotyledons</taxon>
        <taxon>Gunneridae</taxon>
        <taxon>Pentapetalae</taxon>
        <taxon>rosids</taxon>
        <taxon>malvids</taxon>
        <taxon>Brassicales</taxon>
        <taxon>Brassicaceae</taxon>
        <taxon>Brassiceae</taxon>
        <taxon>Brassica</taxon>
    </lineage>
</organism>
<protein>
    <submittedName>
        <fullName evidence="2">Uncharacterized protein</fullName>
    </submittedName>
</protein>
<feature type="compositionally biased region" description="Basic and acidic residues" evidence="1">
    <location>
        <begin position="23"/>
        <end position="34"/>
    </location>
</feature>
<evidence type="ECO:0000256" key="1">
    <source>
        <dbReference type="SAM" id="MobiDB-lite"/>
    </source>
</evidence>
<reference evidence="2 3" key="1">
    <citation type="journal article" date="2020" name="BMC Genomics">
        <title>Intraspecific diversification of the crop wild relative Brassica cretica Lam. using demographic model selection.</title>
        <authorList>
            <person name="Kioukis A."/>
            <person name="Michalopoulou V.A."/>
            <person name="Briers L."/>
            <person name="Pirintsos S."/>
            <person name="Studholme D.J."/>
            <person name="Pavlidis P."/>
            <person name="Sarris P.F."/>
        </authorList>
    </citation>
    <scope>NUCLEOTIDE SEQUENCE [LARGE SCALE GENOMIC DNA]</scope>
    <source>
        <strain evidence="3">cv. PFS-1207/04</strain>
    </source>
</reference>
<dbReference type="EMBL" id="QGKV02000297">
    <property type="protein sequence ID" value="KAF3610612.1"/>
    <property type="molecule type" value="Genomic_DNA"/>
</dbReference>
<sequence>MVELRCELRYMSESQSRPKKRHEPSEKTCKREESTGILKRKGDGGSYHRSRRSRSLVGEETSRGKVKRRRCDTIVVELARYSFQERRLRDGTTDDLP</sequence>
<comment type="caution">
    <text evidence="2">The sequence shown here is derived from an EMBL/GenBank/DDBJ whole genome shotgun (WGS) entry which is preliminary data.</text>
</comment>
<feature type="region of interest" description="Disordered" evidence="1">
    <location>
        <begin position="1"/>
        <end position="64"/>
    </location>
</feature>
<feature type="compositionally biased region" description="Basic and acidic residues" evidence="1">
    <location>
        <begin position="1"/>
        <end position="10"/>
    </location>
</feature>
<evidence type="ECO:0000313" key="2">
    <source>
        <dbReference type="EMBL" id="KAF3610612.1"/>
    </source>
</evidence>
<keyword evidence="3" id="KW-1185">Reference proteome</keyword>
<name>A0ABQ7F4B2_BRACR</name>
<dbReference type="Proteomes" id="UP000266723">
    <property type="component" value="Unassembled WGS sequence"/>
</dbReference>
<proteinExistence type="predicted"/>
<accession>A0ABQ7F4B2</accession>
<gene>
    <name evidence="2" type="ORF">DY000_02046464</name>
</gene>